<name>A0ABR3MQS9_9TELE</name>
<gene>
    <name evidence="1" type="ORF">QQF64_002637</name>
</gene>
<accession>A0ABR3MQS9</accession>
<sequence length="212" mass="24059">MSSVEQSAKVERGWWLLLIRHLDFVILMCQVLKLQEGQTNYIKVGGPHGLSKQKSKVAVEWGDPINYTGVLLHADRQKCSVILHIHTERSTYGPHPWSSGSGVPDELKTSAWLCFFLSFYIHFSHPLPVIFDIYFWARWLALHGLALGAALSGRRPLVCPPSVAVAGWEYQTFEVINLKECIAKFSLCFGDTIGLLERDLFQWQTNNRNLCS</sequence>
<dbReference type="EMBL" id="JAYMGO010000010">
    <property type="protein sequence ID" value="KAL1266962.1"/>
    <property type="molecule type" value="Genomic_DNA"/>
</dbReference>
<protein>
    <submittedName>
        <fullName evidence="1">Uncharacterized protein</fullName>
    </submittedName>
</protein>
<dbReference type="Proteomes" id="UP001558613">
    <property type="component" value="Unassembled WGS sequence"/>
</dbReference>
<proteinExistence type="predicted"/>
<keyword evidence="2" id="KW-1185">Reference proteome</keyword>
<evidence type="ECO:0000313" key="1">
    <source>
        <dbReference type="EMBL" id="KAL1266962.1"/>
    </source>
</evidence>
<evidence type="ECO:0000313" key="2">
    <source>
        <dbReference type="Proteomes" id="UP001558613"/>
    </source>
</evidence>
<organism evidence="1 2">
    <name type="scientific">Cirrhinus molitorella</name>
    <name type="common">mud carp</name>
    <dbReference type="NCBI Taxonomy" id="172907"/>
    <lineage>
        <taxon>Eukaryota</taxon>
        <taxon>Metazoa</taxon>
        <taxon>Chordata</taxon>
        <taxon>Craniata</taxon>
        <taxon>Vertebrata</taxon>
        <taxon>Euteleostomi</taxon>
        <taxon>Actinopterygii</taxon>
        <taxon>Neopterygii</taxon>
        <taxon>Teleostei</taxon>
        <taxon>Ostariophysi</taxon>
        <taxon>Cypriniformes</taxon>
        <taxon>Cyprinidae</taxon>
        <taxon>Labeoninae</taxon>
        <taxon>Labeonini</taxon>
        <taxon>Cirrhinus</taxon>
    </lineage>
</organism>
<comment type="caution">
    <text evidence="1">The sequence shown here is derived from an EMBL/GenBank/DDBJ whole genome shotgun (WGS) entry which is preliminary data.</text>
</comment>
<reference evidence="1 2" key="1">
    <citation type="submission" date="2023-09" db="EMBL/GenBank/DDBJ databases">
        <authorList>
            <person name="Wang M."/>
        </authorList>
    </citation>
    <scope>NUCLEOTIDE SEQUENCE [LARGE SCALE GENOMIC DNA]</scope>
    <source>
        <strain evidence="1">GT-2023</strain>
        <tissue evidence="1">Liver</tissue>
    </source>
</reference>